<feature type="chain" id="PRO_5043641936" evidence="2">
    <location>
        <begin position="31"/>
        <end position="200"/>
    </location>
</feature>
<name>A0AAV7J5R4_COTGL</name>
<feature type="signal peptide" evidence="2">
    <location>
        <begin position="1"/>
        <end position="30"/>
    </location>
</feature>
<accession>A0AAV7J5R4</accession>
<proteinExistence type="predicted"/>
<gene>
    <name evidence="3" type="ORF">KQX54_006521</name>
</gene>
<sequence length="200" mass="22842">MQLYKSNSLFLSALFHRFLFCSYSIPSTAAAPYLEPSDPYPYFTNVNDQTLSSKTTITPTWLFHIQLLPDSKLAIVYVHVQDKDDLLKVDRPRPRPRPRPRSRLRVRGEEQEDEEGIYQQALCRPYYEKTAAKLKTMVYTPIRALLFSIILSEKEITEPRESSVKTRTPGEDENVEGVVVVGCAALHDQAAGDYSIESLQ</sequence>
<dbReference type="EMBL" id="JAHXZJ010000001">
    <property type="protein sequence ID" value="KAH0567082.1"/>
    <property type="molecule type" value="Genomic_DNA"/>
</dbReference>
<evidence type="ECO:0000256" key="1">
    <source>
        <dbReference type="SAM" id="MobiDB-lite"/>
    </source>
</evidence>
<evidence type="ECO:0000313" key="4">
    <source>
        <dbReference type="Proteomes" id="UP000826195"/>
    </source>
</evidence>
<evidence type="ECO:0000256" key="2">
    <source>
        <dbReference type="SAM" id="SignalP"/>
    </source>
</evidence>
<evidence type="ECO:0000313" key="3">
    <source>
        <dbReference type="EMBL" id="KAH0567082.1"/>
    </source>
</evidence>
<keyword evidence="2" id="KW-0732">Signal</keyword>
<feature type="compositionally biased region" description="Basic residues" evidence="1">
    <location>
        <begin position="94"/>
        <end position="105"/>
    </location>
</feature>
<protein>
    <submittedName>
        <fullName evidence="3">Uncharacterized protein</fullName>
    </submittedName>
</protein>
<organism evidence="3 4">
    <name type="scientific">Cotesia glomerata</name>
    <name type="common">Lepidopteran parasitic wasp</name>
    <name type="synonym">Apanteles glomeratus</name>
    <dbReference type="NCBI Taxonomy" id="32391"/>
    <lineage>
        <taxon>Eukaryota</taxon>
        <taxon>Metazoa</taxon>
        <taxon>Ecdysozoa</taxon>
        <taxon>Arthropoda</taxon>
        <taxon>Hexapoda</taxon>
        <taxon>Insecta</taxon>
        <taxon>Pterygota</taxon>
        <taxon>Neoptera</taxon>
        <taxon>Endopterygota</taxon>
        <taxon>Hymenoptera</taxon>
        <taxon>Apocrita</taxon>
        <taxon>Ichneumonoidea</taxon>
        <taxon>Braconidae</taxon>
        <taxon>Microgastrinae</taxon>
        <taxon>Cotesia</taxon>
    </lineage>
</organism>
<reference evidence="3 4" key="1">
    <citation type="journal article" date="2021" name="J. Hered.">
        <title>A chromosome-level genome assembly of the parasitoid wasp, Cotesia glomerata (Hymenoptera: Braconidae).</title>
        <authorList>
            <person name="Pinto B.J."/>
            <person name="Weis J.J."/>
            <person name="Gamble T."/>
            <person name="Ode P.J."/>
            <person name="Paul R."/>
            <person name="Zaspel J.M."/>
        </authorList>
    </citation>
    <scope>NUCLEOTIDE SEQUENCE [LARGE SCALE GENOMIC DNA]</scope>
    <source>
        <strain evidence="3">CgM1</strain>
    </source>
</reference>
<comment type="caution">
    <text evidence="3">The sequence shown here is derived from an EMBL/GenBank/DDBJ whole genome shotgun (WGS) entry which is preliminary data.</text>
</comment>
<feature type="region of interest" description="Disordered" evidence="1">
    <location>
        <begin position="88"/>
        <end position="111"/>
    </location>
</feature>
<dbReference type="AlphaFoldDB" id="A0AAV7J5R4"/>
<keyword evidence="4" id="KW-1185">Reference proteome</keyword>
<dbReference type="Proteomes" id="UP000826195">
    <property type="component" value="Unassembled WGS sequence"/>
</dbReference>